<accession>A0ABD0JIR0</accession>
<evidence type="ECO:0000256" key="1">
    <source>
        <dbReference type="SAM" id="Coils"/>
    </source>
</evidence>
<evidence type="ECO:0000313" key="2">
    <source>
        <dbReference type="EMBL" id="KAK7474849.1"/>
    </source>
</evidence>
<name>A0ABD0JIR0_9CAEN</name>
<sequence>MPVENIMFRSACGCFYWAFKAFMYERVVSVSRLQVKARSALAKCVLLACIVVSLLLLCSGDVGLNPGSNVNSENEGGRCSDQSDVREMLCSMQQSIQSNFDSLSNQLSSVQNSLSDLRQQVSDARARQKETEED</sequence>
<organism evidence="2 3">
    <name type="scientific">Batillaria attramentaria</name>
    <dbReference type="NCBI Taxonomy" id="370345"/>
    <lineage>
        <taxon>Eukaryota</taxon>
        <taxon>Metazoa</taxon>
        <taxon>Spiralia</taxon>
        <taxon>Lophotrochozoa</taxon>
        <taxon>Mollusca</taxon>
        <taxon>Gastropoda</taxon>
        <taxon>Caenogastropoda</taxon>
        <taxon>Sorbeoconcha</taxon>
        <taxon>Cerithioidea</taxon>
        <taxon>Batillariidae</taxon>
        <taxon>Batillaria</taxon>
    </lineage>
</organism>
<protein>
    <submittedName>
        <fullName evidence="2">Uncharacterized protein</fullName>
    </submittedName>
</protein>
<reference evidence="2 3" key="1">
    <citation type="journal article" date="2023" name="Sci. Data">
        <title>Genome assembly of the Korean intertidal mud-creeper Batillaria attramentaria.</title>
        <authorList>
            <person name="Patra A.K."/>
            <person name="Ho P.T."/>
            <person name="Jun S."/>
            <person name="Lee S.J."/>
            <person name="Kim Y."/>
            <person name="Won Y.J."/>
        </authorList>
    </citation>
    <scope>NUCLEOTIDE SEQUENCE [LARGE SCALE GENOMIC DNA]</scope>
    <source>
        <strain evidence="2">Wonlab-2016</strain>
    </source>
</reference>
<keyword evidence="1" id="KW-0175">Coiled coil</keyword>
<dbReference type="Proteomes" id="UP001519460">
    <property type="component" value="Unassembled WGS sequence"/>
</dbReference>
<gene>
    <name evidence="2" type="ORF">BaRGS_00033921</name>
</gene>
<evidence type="ECO:0000313" key="3">
    <source>
        <dbReference type="Proteomes" id="UP001519460"/>
    </source>
</evidence>
<proteinExistence type="predicted"/>
<dbReference type="EMBL" id="JACVVK020000423">
    <property type="protein sequence ID" value="KAK7474849.1"/>
    <property type="molecule type" value="Genomic_DNA"/>
</dbReference>
<dbReference type="AlphaFoldDB" id="A0ABD0JIR0"/>
<feature type="non-terminal residue" evidence="2">
    <location>
        <position position="134"/>
    </location>
</feature>
<feature type="coiled-coil region" evidence="1">
    <location>
        <begin position="100"/>
        <end position="134"/>
    </location>
</feature>
<comment type="caution">
    <text evidence="2">The sequence shown here is derived from an EMBL/GenBank/DDBJ whole genome shotgun (WGS) entry which is preliminary data.</text>
</comment>
<keyword evidence="3" id="KW-1185">Reference proteome</keyword>